<gene>
    <name evidence="2" type="ORF">SAMN05443428_1554</name>
</gene>
<dbReference type="STRING" id="1147123.SAMN05443428_1554"/>
<dbReference type="InterPro" id="IPR009825">
    <property type="entry name" value="ECF_substrate-spec-like"/>
</dbReference>
<dbReference type="NCBIfam" id="TIGR04518">
    <property type="entry name" value="ECF_S_folT_fam"/>
    <property type="match status" value="1"/>
</dbReference>
<name>A0A1T4YHC9_9CLOT</name>
<evidence type="ECO:0000313" key="2">
    <source>
        <dbReference type="EMBL" id="SKB01242.1"/>
    </source>
</evidence>
<organism evidence="2 3">
    <name type="scientific">Caloramator quimbayensis</name>
    <dbReference type="NCBI Taxonomy" id="1147123"/>
    <lineage>
        <taxon>Bacteria</taxon>
        <taxon>Bacillati</taxon>
        <taxon>Bacillota</taxon>
        <taxon>Clostridia</taxon>
        <taxon>Eubacteriales</taxon>
        <taxon>Clostridiaceae</taxon>
        <taxon>Caloramator</taxon>
    </lineage>
</organism>
<evidence type="ECO:0000313" key="3">
    <source>
        <dbReference type="Proteomes" id="UP000190105"/>
    </source>
</evidence>
<dbReference type="RefSeq" id="WP_078697913.1">
    <property type="nucleotide sequence ID" value="NZ_FUYH01000055.1"/>
</dbReference>
<keyword evidence="1" id="KW-1133">Transmembrane helix</keyword>
<feature type="transmembrane region" description="Helical" evidence="1">
    <location>
        <begin position="64"/>
        <end position="89"/>
    </location>
</feature>
<keyword evidence="1" id="KW-0472">Membrane</keyword>
<keyword evidence="3" id="KW-1185">Reference proteome</keyword>
<feature type="transmembrane region" description="Helical" evidence="1">
    <location>
        <begin position="36"/>
        <end position="58"/>
    </location>
</feature>
<evidence type="ECO:0000256" key="1">
    <source>
        <dbReference type="SAM" id="Phobius"/>
    </source>
</evidence>
<feature type="transmembrane region" description="Helical" evidence="1">
    <location>
        <begin position="101"/>
        <end position="123"/>
    </location>
</feature>
<reference evidence="3" key="1">
    <citation type="submission" date="2017-02" db="EMBL/GenBank/DDBJ databases">
        <authorList>
            <person name="Varghese N."/>
            <person name="Submissions S."/>
        </authorList>
    </citation>
    <scope>NUCLEOTIDE SEQUENCE [LARGE SCALE GENOMIC DNA]</scope>
    <source>
        <strain evidence="3">USBA 833</strain>
    </source>
</reference>
<dbReference type="InterPro" id="IPR030949">
    <property type="entry name" value="ECF_S_folate_fam"/>
</dbReference>
<dbReference type="Proteomes" id="UP000190105">
    <property type="component" value="Unassembled WGS sequence"/>
</dbReference>
<feature type="transmembrane region" description="Helical" evidence="1">
    <location>
        <begin position="6"/>
        <end position="24"/>
    </location>
</feature>
<feature type="transmembrane region" description="Helical" evidence="1">
    <location>
        <begin position="135"/>
        <end position="155"/>
    </location>
</feature>
<dbReference type="GO" id="GO:0016020">
    <property type="term" value="C:membrane"/>
    <property type="evidence" value="ECO:0007669"/>
    <property type="project" value="InterPro"/>
</dbReference>
<dbReference type="OrthoDB" id="4624at2"/>
<dbReference type="Gene3D" id="1.10.1760.20">
    <property type="match status" value="1"/>
</dbReference>
<protein>
    <submittedName>
        <fullName evidence="2">ECF transporter S component, folate family</fullName>
    </submittedName>
</protein>
<dbReference type="AlphaFoldDB" id="A0A1T4YHC9"/>
<dbReference type="Pfam" id="PF07155">
    <property type="entry name" value="ECF-ribofla_trS"/>
    <property type="match status" value="1"/>
</dbReference>
<accession>A0A1T4YHC9</accession>
<proteinExistence type="predicted"/>
<keyword evidence="1" id="KW-0812">Transmembrane</keyword>
<sequence>MKKTQVLVYVSLLISLEIILTRFLSFQTPLVRISFGFLPIMLSAYMFGPLIGGITGALSDIIGIFMFSTASFFPGFTLSAFLTGFIYGNILHNSKYSIKKIIISVLLISLIVEFGLNTIWLSIITGKAITAILPLRIIKIAIIIPIQIISINIVLKSLSRYLEKYIAIER</sequence>
<dbReference type="EMBL" id="FUYH01000055">
    <property type="protein sequence ID" value="SKB01242.1"/>
    <property type="molecule type" value="Genomic_DNA"/>
</dbReference>